<organism evidence="1">
    <name type="scientific">Hellea balneolensis</name>
    <dbReference type="NCBI Taxonomy" id="287478"/>
    <lineage>
        <taxon>Bacteria</taxon>
        <taxon>Pseudomonadati</taxon>
        <taxon>Pseudomonadota</taxon>
        <taxon>Alphaproteobacteria</taxon>
        <taxon>Maricaulales</taxon>
        <taxon>Robiginitomaculaceae</taxon>
        <taxon>Hellea</taxon>
    </lineage>
</organism>
<reference evidence="1" key="1">
    <citation type="journal article" date="2020" name="mSystems">
        <title>Genome- and Community-Level Interaction Insights into Carbon Utilization and Element Cycling Functions of Hydrothermarchaeota in Hydrothermal Sediment.</title>
        <authorList>
            <person name="Zhou Z."/>
            <person name="Liu Y."/>
            <person name="Xu W."/>
            <person name="Pan J."/>
            <person name="Luo Z.H."/>
            <person name="Li M."/>
        </authorList>
    </citation>
    <scope>NUCLEOTIDE SEQUENCE [LARGE SCALE GENOMIC DNA]</scope>
    <source>
        <strain evidence="1">HyVt-489</strain>
    </source>
</reference>
<proteinExistence type="predicted"/>
<dbReference type="AlphaFoldDB" id="A0A7C3C4K6"/>
<comment type="caution">
    <text evidence="1">The sequence shown here is derived from an EMBL/GenBank/DDBJ whole genome shotgun (WGS) entry which is preliminary data.</text>
</comment>
<evidence type="ECO:0000313" key="1">
    <source>
        <dbReference type="EMBL" id="HFB54463.1"/>
    </source>
</evidence>
<dbReference type="EMBL" id="DRMN01000065">
    <property type="protein sequence ID" value="HFB54463.1"/>
    <property type="molecule type" value="Genomic_DNA"/>
</dbReference>
<sequence length="124" mass="14125">MGIFNQRHKELLPPRTAVEMKIEPGAEALLTQMGRKMHTKARSKILDRAIGHLRETEHISDITPWFSEERFCAQRRTTVRLSPENAAYADTLAAMTGRGRPSLLLDMVYLAASRLGPEDYETMR</sequence>
<accession>A0A7C3C4K6</accession>
<gene>
    <name evidence="1" type="ORF">ENJ46_00945</name>
</gene>
<protein>
    <submittedName>
        <fullName evidence="1">Uncharacterized protein</fullName>
    </submittedName>
</protein>
<dbReference type="Proteomes" id="UP000886042">
    <property type="component" value="Unassembled WGS sequence"/>
</dbReference>
<name>A0A7C3C4K6_9PROT</name>